<comment type="caution">
    <text evidence="10">The sequence shown here is derived from an EMBL/GenBank/DDBJ whole genome shotgun (WGS) entry which is preliminary data.</text>
</comment>
<keyword evidence="11" id="KW-1185">Reference proteome</keyword>
<protein>
    <recommendedName>
        <fullName evidence="12">Cellulose synthase-like protein G2</fullName>
    </recommendedName>
</protein>
<keyword evidence="2" id="KW-0328">Glycosyltransferase</keyword>
<feature type="binding site" evidence="8">
    <location>
        <position position="217"/>
    </location>
    <ligand>
        <name>Mn(2+)</name>
        <dbReference type="ChEBI" id="CHEBI:29035"/>
    </ligand>
</feature>
<feature type="transmembrane region" description="Helical" evidence="9">
    <location>
        <begin position="59"/>
        <end position="78"/>
    </location>
</feature>
<dbReference type="PANTHER" id="PTHR13301">
    <property type="entry name" value="X-BOX TRANSCRIPTION FACTOR-RELATED"/>
    <property type="match status" value="1"/>
</dbReference>
<keyword evidence="6 9" id="KW-0472">Membrane</keyword>
<keyword evidence="3" id="KW-0808">Transferase</keyword>
<dbReference type="GO" id="GO:0016760">
    <property type="term" value="F:cellulose synthase (UDP-forming) activity"/>
    <property type="evidence" value="ECO:0007669"/>
    <property type="project" value="InterPro"/>
</dbReference>
<keyword evidence="5 9" id="KW-1133">Transmembrane helix</keyword>
<keyword evidence="4 9" id="KW-0812">Transmembrane</keyword>
<dbReference type="SUPFAM" id="SSF53448">
    <property type="entry name" value="Nucleotide-diphospho-sugar transferases"/>
    <property type="match status" value="1"/>
</dbReference>
<feature type="transmembrane region" description="Helical" evidence="9">
    <location>
        <begin position="439"/>
        <end position="459"/>
    </location>
</feature>
<dbReference type="Gene3D" id="3.90.550.10">
    <property type="entry name" value="Spore Coat Polysaccharide Biosynthesis Protein SpsA, Chain A"/>
    <property type="match status" value="1"/>
</dbReference>
<evidence type="ECO:0000256" key="7">
    <source>
        <dbReference type="ARBA" id="ARBA00023316"/>
    </source>
</evidence>
<dbReference type="GO" id="GO:0030244">
    <property type="term" value="P:cellulose biosynthetic process"/>
    <property type="evidence" value="ECO:0007669"/>
    <property type="project" value="InterPro"/>
</dbReference>
<feature type="transmembrane region" description="Helical" evidence="9">
    <location>
        <begin position="479"/>
        <end position="508"/>
    </location>
</feature>
<dbReference type="InterPro" id="IPR029044">
    <property type="entry name" value="Nucleotide-diphossugar_trans"/>
</dbReference>
<dbReference type="EMBL" id="JAJJMB010014886">
    <property type="protein sequence ID" value="KAI3857172.1"/>
    <property type="molecule type" value="Genomic_DNA"/>
</dbReference>
<reference evidence="10" key="1">
    <citation type="submission" date="2022-04" db="EMBL/GenBank/DDBJ databases">
        <title>A functionally conserved STORR gene fusion in Papaver species that diverged 16.8 million years ago.</title>
        <authorList>
            <person name="Catania T."/>
        </authorList>
    </citation>
    <scope>NUCLEOTIDE SEQUENCE</scope>
    <source>
        <strain evidence="10">S-188037</strain>
    </source>
</reference>
<proteinExistence type="predicted"/>
<dbReference type="AlphaFoldDB" id="A0AAD4S3M5"/>
<evidence type="ECO:0000256" key="5">
    <source>
        <dbReference type="ARBA" id="ARBA00022989"/>
    </source>
</evidence>
<evidence type="ECO:0000256" key="2">
    <source>
        <dbReference type="ARBA" id="ARBA00022676"/>
    </source>
</evidence>
<dbReference type="GO" id="GO:0071555">
    <property type="term" value="P:cell wall organization"/>
    <property type="evidence" value="ECO:0007669"/>
    <property type="project" value="UniProtKB-KW"/>
</dbReference>
<dbReference type="GO" id="GO:0012505">
    <property type="term" value="C:endomembrane system"/>
    <property type="evidence" value="ECO:0007669"/>
    <property type="project" value="UniProtKB-SubCell"/>
</dbReference>
<keyword evidence="7" id="KW-0961">Cell wall biogenesis/degradation</keyword>
<feature type="transmembrane region" description="Helical" evidence="9">
    <location>
        <begin position="565"/>
        <end position="588"/>
    </location>
</feature>
<name>A0AAD4S3M5_9MAGN</name>
<organism evidence="10 11">
    <name type="scientific">Papaver atlanticum</name>
    <dbReference type="NCBI Taxonomy" id="357466"/>
    <lineage>
        <taxon>Eukaryota</taxon>
        <taxon>Viridiplantae</taxon>
        <taxon>Streptophyta</taxon>
        <taxon>Embryophyta</taxon>
        <taxon>Tracheophyta</taxon>
        <taxon>Spermatophyta</taxon>
        <taxon>Magnoliopsida</taxon>
        <taxon>Ranunculales</taxon>
        <taxon>Papaveraceae</taxon>
        <taxon>Papaveroideae</taxon>
        <taxon>Papaver</taxon>
    </lineage>
</organism>
<evidence type="ECO:0000256" key="3">
    <source>
        <dbReference type="ARBA" id="ARBA00022679"/>
    </source>
</evidence>
<evidence type="ECO:0000313" key="11">
    <source>
        <dbReference type="Proteomes" id="UP001202328"/>
    </source>
</evidence>
<dbReference type="InterPro" id="IPR005150">
    <property type="entry name" value="Cellulose_synth"/>
</dbReference>
<comment type="subcellular location">
    <subcellularLocation>
        <location evidence="1">Endomembrane system</location>
        <topology evidence="1">Multi-pass membrane protein</topology>
    </subcellularLocation>
</comment>
<accession>A0AAD4S3M5</accession>
<dbReference type="GO" id="GO:0016020">
    <property type="term" value="C:membrane"/>
    <property type="evidence" value="ECO:0007669"/>
    <property type="project" value="InterPro"/>
</dbReference>
<dbReference type="Pfam" id="PF03552">
    <property type="entry name" value="Cellulose_synt"/>
    <property type="match status" value="3"/>
</dbReference>
<evidence type="ECO:0000256" key="9">
    <source>
        <dbReference type="SAM" id="Phobius"/>
    </source>
</evidence>
<evidence type="ECO:0000256" key="6">
    <source>
        <dbReference type="ARBA" id="ARBA00023136"/>
    </source>
</evidence>
<evidence type="ECO:0008006" key="12">
    <source>
        <dbReference type="Google" id="ProtNLM"/>
    </source>
</evidence>
<feature type="binding site" evidence="8">
    <location>
        <position position="193"/>
    </location>
    <ligand>
        <name>Mn(2+)</name>
        <dbReference type="ChEBI" id="CHEBI:29035"/>
    </ligand>
</feature>
<sequence>MEKKISYTADSLSLHEVQGQTLGANLNRLHSVFHTTTILSLLYYRLSRFLQEPVIPSKWPWILLFISEFIFSFIWFLSQAFRFRPVVRTTYPDRISSSSLPGIDVFICTADPTKEPTIQVMNTVLSAMSLDYPPKKLSSKYQNFVDRVQNESQNIATSQDRAPQVEMICENDGIPRLVYVSRERRPTYPHRFKAGALNSLLRVSGIISNAPYILVLDCDMYCNDPTSAKQAMCFYVDDSKMSSSSSLAFVQFPQMFYNLSQNDIYDGQARSAFKTKWQGMDGLRGPVLSGTGFYLKRKALFEPEICFGPSTKFIKSLCQDFECNENDKDSPTTLSLLREARCLASCAFENKTQWGDQIGFSYKCLLESTFTGYLLHCKGWTSTYCFPSKPSFLGCTTMNMKDAMVQTMKWCSGLFQVGVSKFSPLTYGMSRMSPLQSMCYAYFTLHPLYAGSFLIYGIIPQLYLVKGIPLFPKVSDPWFTVFVIVYMSALCQHLVEVLISGGTINTWWNEQRIWMIKSVTGSLFGCLDVVMKSVGVIKASFRLTNKVIDSDQQEKYEKGNFNIEGATIFMIPLFILVLWNSGCFILGVRRVFIDKSLEEMFGQVYISFLIIVLSYPILEGIITRKTRSI</sequence>
<dbReference type="Proteomes" id="UP001202328">
    <property type="component" value="Unassembled WGS sequence"/>
</dbReference>
<feature type="transmembrane region" description="Helical" evidence="9">
    <location>
        <begin position="600"/>
        <end position="618"/>
    </location>
</feature>
<evidence type="ECO:0000256" key="8">
    <source>
        <dbReference type="PIRSR" id="PIRSR605150-3"/>
    </source>
</evidence>
<gene>
    <name evidence="10" type="ORF">MKW98_010586</name>
</gene>
<evidence type="ECO:0000256" key="1">
    <source>
        <dbReference type="ARBA" id="ARBA00004127"/>
    </source>
</evidence>
<evidence type="ECO:0000256" key="4">
    <source>
        <dbReference type="ARBA" id="ARBA00022692"/>
    </source>
</evidence>
<evidence type="ECO:0000313" key="10">
    <source>
        <dbReference type="EMBL" id="KAI3857172.1"/>
    </source>
</evidence>